<organism evidence="15 16">
    <name type="scientific">Teladorsagia circumcincta</name>
    <name type="common">Brown stomach worm</name>
    <name type="synonym">Ostertagia circumcincta</name>
    <dbReference type="NCBI Taxonomy" id="45464"/>
    <lineage>
        <taxon>Eukaryota</taxon>
        <taxon>Metazoa</taxon>
        <taxon>Ecdysozoa</taxon>
        <taxon>Nematoda</taxon>
        <taxon>Chromadorea</taxon>
        <taxon>Rhabditida</taxon>
        <taxon>Rhabditina</taxon>
        <taxon>Rhabditomorpha</taxon>
        <taxon>Strongyloidea</taxon>
        <taxon>Trichostrongylidae</taxon>
        <taxon>Teladorsagia</taxon>
    </lineage>
</organism>
<protein>
    <recommendedName>
        <fullName evidence="5">diacylglycerol O-acyltransferase</fullName>
        <ecNumber evidence="5">2.3.1.20</ecNumber>
    </recommendedName>
</protein>
<evidence type="ECO:0000256" key="8">
    <source>
        <dbReference type="ARBA" id="ARBA00022692"/>
    </source>
</evidence>
<keyword evidence="9" id="KW-0319">Glycerol metabolism</keyword>
<evidence type="ECO:0000313" key="16">
    <source>
        <dbReference type="Proteomes" id="UP000230423"/>
    </source>
</evidence>
<dbReference type="GO" id="GO:0019432">
    <property type="term" value="P:triglyceride biosynthetic process"/>
    <property type="evidence" value="ECO:0007669"/>
    <property type="project" value="TreeGrafter"/>
</dbReference>
<evidence type="ECO:0000256" key="13">
    <source>
        <dbReference type="ARBA" id="ARBA00023136"/>
    </source>
</evidence>
<comment type="pathway">
    <text evidence="3">Lipid metabolism.</text>
</comment>
<keyword evidence="11" id="KW-1133">Transmembrane helix</keyword>
<evidence type="ECO:0000256" key="5">
    <source>
        <dbReference type="ARBA" id="ARBA00013244"/>
    </source>
</evidence>
<dbReference type="GO" id="GO:0004144">
    <property type="term" value="F:diacylglycerol O-acyltransferase activity"/>
    <property type="evidence" value="ECO:0007669"/>
    <property type="project" value="UniProtKB-EC"/>
</dbReference>
<keyword evidence="8" id="KW-0812">Transmembrane</keyword>
<comment type="pathway">
    <text evidence="2">Glycerolipid metabolism; triacylglycerol biosynthesis.</text>
</comment>
<dbReference type="AlphaFoldDB" id="A0A2G9TMG5"/>
<evidence type="ECO:0000256" key="12">
    <source>
        <dbReference type="ARBA" id="ARBA00023098"/>
    </source>
</evidence>
<evidence type="ECO:0000256" key="10">
    <source>
        <dbReference type="ARBA" id="ARBA00022824"/>
    </source>
</evidence>
<evidence type="ECO:0000256" key="7">
    <source>
        <dbReference type="ARBA" id="ARBA00022679"/>
    </source>
</evidence>
<gene>
    <name evidence="15" type="ORF">TELCIR_19393</name>
</gene>
<evidence type="ECO:0000313" key="15">
    <source>
        <dbReference type="EMBL" id="PIO59151.1"/>
    </source>
</evidence>
<dbReference type="EMBL" id="KZ358653">
    <property type="protein sequence ID" value="PIO59151.1"/>
    <property type="molecule type" value="Genomic_DNA"/>
</dbReference>
<dbReference type="PANTHER" id="PTHR12317">
    <property type="entry name" value="DIACYLGLYCEROL O-ACYLTRANSFERASE"/>
    <property type="match status" value="1"/>
</dbReference>
<evidence type="ECO:0000256" key="4">
    <source>
        <dbReference type="ARBA" id="ARBA00005420"/>
    </source>
</evidence>
<feature type="non-terminal residue" evidence="15">
    <location>
        <position position="1"/>
    </location>
</feature>
<accession>A0A2G9TMG5</accession>
<keyword evidence="6" id="KW-0444">Lipid biosynthesis</keyword>
<dbReference type="Pfam" id="PF03982">
    <property type="entry name" value="DAGAT"/>
    <property type="match status" value="1"/>
</dbReference>
<comment type="subcellular location">
    <subcellularLocation>
        <location evidence="1">Endoplasmic reticulum membrane</location>
        <topology evidence="1">Multi-pass membrane protein</topology>
    </subcellularLocation>
</comment>
<evidence type="ECO:0000256" key="1">
    <source>
        <dbReference type="ARBA" id="ARBA00004477"/>
    </source>
</evidence>
<keyword evidence="12" id="KW-0443">Lipid metabolism</keyword>
<keyword evidence="10" id="KW-0256">Endoplasmic reticulum</keyword>
<evidence type="ECO:0000256" key="9">
    <source>
        <dbReference type="ARBA" id="ARBA00022798"/>
    </source>
</evidence>
<evidence type="ECO:0000256" key="11">
    <source>
        <dbReference type="ARBA" id="ARBA00022989"/>
    </source>
</evidence>
<reference evidence="15 16" key="1">
    <citation type="submission" date="2015-09" db="EMBL/GenBank/DDBJ databases">
        <title>Draft genome of the parasitic nematode Teladorsagia circumcincta isolate WARC Sus (inbred).</title>
        <authorList>
            <person name="Mitreva M."/>
        </authorList>
    </citation>
    <scope>NUCLEOTIDE SEQUENCE [LARGE SCALE GENOMIC DNA]</scope>
    <source>
        <strain evidence="15 16">S</strain>
    </source>
</reference>
<evidence type="ECO:0000256" key="6">
    <source>
        <dbReference type="ARBA" id="ARBA00022516"/>
    </source>
</evidence>
<evidence type="ECO:0000256" key="3">
    <source>
        <dbReference type="ARBA" id="ARBA00005189"/>
    </source>
</evidence>
<keyword evidence="7" id="KW-0808">Transferase</keyword>
<proteinExistence type="inferred from homology"/>
<dbReference type="PANTHER" id="PTHR12317:SF0">
    <property type="entry name" value="ACYLTRANSFERASE"/>
    <property type="match status" value="1"/>
</dbReference>
<keyword evidence="16" id="KW-1185">Reference proteome</keyword>
<sequence>ELRLLPHRRPIDTVVGAPIAVPMVSEPTDEEVERVHRQYCEALTELFEQYKTRFRVPKEATLTFI</sequence>
<evidence type="ECO:0000256" key="2">
    <source>
        <dbReference type="ARBA" id="ARBA00004771"/>
    </source>
</evidence>
<keyword evidence="14" id="KW-0012">Acyltransferase</keyword>
<dbReference type="OrthoDB" id="264532at2759"/>
<dbReference type="EC" id="2.3.1.20" evidence="5"/>
<dbReference type="InterPro" id="IPR007130">
    <property type="entry name" value="DAGAT"/>
</dbReference>
<evidence type="ECO:0000256" key="14">
    <source>
        <dbReference type="ARBA" id="ARBA00023315"/>
    </source>
</evidence>
<dbReference type="GO" id="GO:0005789">
    <property type="term" value="C:endoplasmic reticulum membrane"/>
    <property type="evidence" value="ECO:0007669"/>
    <property type="project" value="UniProtKB-SubCell"/>
</dbReference>
<dbReference type="Proteomes" id="UP000230423">
    <property type="component" value="Unassembled WGS sequence"/>
</dbReference>
<name>A0A2G9TMG5_TELCI</name>
<comment type="similarity">
    <text evidence="4">Belongs to the diacylglycerol acyltransferase family.</text>
</comment>
<keyword evidence="13" id="KW-0472">Membrane</keyword>
<dbReference type="GO" id="GO:0006071">
    <property type="term" value="P:glycerol metabolic process"/>
    <property type="evidence" value="ECO:0007669"/>
    <property type="project" value="UniProtKB-KW"/>
</dbReference>